<evidence type="ECO:0000259" key="1">
    <source>
        <dbReference type="Pfam" id="PF14310"/>
    </source>
</evidence>
<organism evidence="2 3">
    <name type="scientific">Sphagnurus paluster</name>
    <dbReference type="NCBI Taxonomy" id="117069"/>
    <lineage>
        <taxon>Eukaryota</taxon>
        <taxon>Fungi</taxon>
        <taxon>Dikarya</taxon>
        <taxon>Basidiomycota</taxon>
        <taxon>Agaricomycotina</taxon>
        <taxon>Agaricomycetes</taxon>
        <taxon>Agaricomycetidae</taxon>
        <taxon>Agaricales</taxon>
        <taxon>Tricholomatineae</taxon>
        <taxon>Lyophyllaceae</taxon>
        <taxon>Sphagnurus</taxon>
    </lineage>
</organism>
<dbReference type="Pfam" id="PF14310">
    <property type="entry name" value="Fn3-like"/>
    <property type="match status" value="1"/>
</dbReference>
<accession>A0A9P7FKK9</accession>
<dbReference type="EMBL" id="JABCKI010009630">
    <property type="protein sequence ID" value="KAG5633068.1"/>
    <property type="molecule type" value="Genomic_DNA"/>
</dbReference>
<comment type="caution">
    <text evidence="2">The sequence shown here is derived from an EMBL/GenBank/DDBJ whole genome shotgun (WGS) entry which is preliminary data.</text>
</comment>
<dbReference type="Gene3D" id="2.60.40.10">
    <property type="entry name" value="Immunoglobulins"/>
    <property type="match status" value="1"/>
</dbReference>
<reference evidence="2" key="2">
    <citation type="submission" date="2021-10" db="EMBL/GenBank/DDBJ databases">
        <title>Phylogenomics reveals ancestral predisposition of the termite-cultivated fungus Termitomyces towards a domesticated lifestyle.</title>
        <authorList>
            <person name="Auxier B."/>
            <person name="Grum-Grzhimaylo A."/>
            <person name="Cardenas M.E."/>
            <person name="Lodge J.D."/>
            <person name="Laessoe T."/>
            <person name="Pedersen O."/>
            <person name="Smith M.E."/>
            <person name="Kuyper T.W."/>
            <person name="Franco-Molano E.A."/>
            <person name="Baroni T.J."/>
            <person name="Aanen D.K."/>
        </authorList>
    </citation>
    <scope>NUCLEOTIDE SEQUENCE</scope>
    <source>
        <strain evidence="2">D49</strain>
    </source>
</reference>
<dbReference type="Proteomes" id="UP000717328">
    <property type="component" value="Unassembled WGS sequence"/>
</dbReference>
<dbReference type="AlphaFoldDB" id="A0A9P7FKK9"/>
<keyword evidence="3" id="KW-1185">Reference proteome</keyword>
<protein>
    <recommendedName>
        <fullName evidence="1">Fibronectin type III-like domain-containing protein</fullName>
    </recommendedName>
</protein>
<proteinExistence type="predicted"/>
<evidence type="ECO:0000313" key="2">
    <source>
        <dbReference type="EMBL" id="KAG5633068.1"/>
    </source>
</evidence>
<dbReference type="InterPro" id="IPR013783">
    <property type="entry name" value="Ig-like_fold"/>
</dbReference>
<dbReference type="InterPro" id="IPR026891">
    <property type="entry name" value="Fn3-like"/>
</dbReference>
<sequence>MCSVVIKSSNLKLSSATIGRTQDFSVSVTVRNSGAVTGKEVVQVYITDLVSSVVTVNQQLVGFKKVEIA</sequence>
<gene>
    <name evidence="2" type="ORF">H0H81_011472</name>
</gene>
<reference evidence="2" key="1">
    <citation type="submission" date="2021-02" db="EMBL/GenBank/DDBJ databases">
        <authorList>
            <person name="Nieuwenhuis M."/>
            <person name="Van De Peppel L.J.J."/>
        </authorList>
    </citation>
    <scope>NUCLEOTIDE SEQUENCE</scope>
    <source>
        <strain evidence="2">D49</strain>
    </source>
</reference>
<name>A0A9P7FKK9_9AGAR</name>
<feature type="domain" description="Fibronectin type III-like" evidence="1">
    <location>
        <begin position="40"/>
        <end position="69"/>
    </location>
</feature>
<evidence type="ECO:0000313" key="3">
    <source>
        <dbReference type="Proteomes" id="UP000717328"/>
    </source>
</evidence>
<dbReference type="OrthoDB" id="47059at2759"/>